<dbReference type="Proteomes" id="UP000245207">
    <property type="component" value="Unassembled WGS sequence"/>
</dbReference>
<evidence type="ECO:0000259" key="1">
    <source>
        <dbReference type="Pfam" id="PF25350"/>
    </source>
</evidence>
<proteinExistence type="predicted"/>
<dbReference type="OrthoDB" id="7848332at2759"/>
<dbReference type="Pfam" id="PF25350">
    <property type="entry name" value="PH_PRMT_N"/>
    <property type="match status" value="1"/>
</dbReference>
<protein>
    <submittedName>
        <fullName evidence="2">Protein arginine methyltransferase 4A</fullName>
    </submittedName>
</protein>
<comment type="caution">
    <text evidence="2">The sequence shown here is derived from an EMBL/GenBank/DDBJ whole genome shotgun (WGS) entry which is preliminary data.</text>
</comment>
<dbReference type="STRING" id="35608.A0A2U1L5E2"/>
<dbReference type="GO" id="GO:0032259">
    <property type="term" value="P:methylation"/>
    <property type="evidence" value="ECO:0007669"/>
    <property type="project" value="UniProtKB-KW"/>
</dbReference>
<sequence length="137" mass="15608">MDSNNNHTFTLASISLLESNPVKTVTGPLPAVFRSPELQFFLEPDGGQHSIIFDIRITQLYRLSEVQSLCVSEGSESTKEKTYSKGITIQFKDEEESSSFHGAFEQWKKEVVIQVAFFQLGFITERLLAERSNEHKY</sequence>
<keyword evidence="2" id="KW-0808">Transferase</keyword>
<dbReference type="EMBL" id="PKPP01011392">
    <property type="protein sequence ID" value="PWA44222.1"/>
    <property type="molecule type" value="Genomic_DNA"/>
</dbReference>
<keyword evidence="3" id="KW-1185">Reference proteome</keyword>
<organism evidence="2 3">
    <name type="scientific">Artemisia annua</name>
    <name type="common">Sweet wormwood</name>
    <dbReference type="NCBI Taxonomy" id="35608"/>
    <lineage>
        <taxon>Eukaryota</taxon>
        <taxon>Viridiplantae</taxon>
        <taxon>Streptophyta</taxon>
        <taxon>Embryophyta</taxon>
        <taxon>Tracheophyta</taxon>
        <taxon>Spermatophyta</taxon>
        <taxon>Magnoliopsida</taxon>
        <taxon>eudicotyledons</taxon>
        <taxon>Gunneridae</taxon>
        <taxon>Pentapetalae</taxon>
        <taxon>asterids</taxon>
        <taxon>campanulids</taxon>
        <taxon>Asterales</taxon>
        <taxon>Asteraceae</taxon>
        <taxon>Asteroideae</taxon>
        <taxon>Anthemideae</taxon>
        <taxon>Artemisiinae</taxon>
        <taxon>Artemisia</taxon>
    </lineage>
</organism>
<dbReference type="AlphaFoldDB" id="A0A2U1L5E2"/>
<accession>A0A2U1L5E2</accession>
<feature type="domain" description="Probable histone-arginine methyltransferase CARM1-like N-terminal PH" evidence="1">
    <location>
        <begin position="7"/>
        <end position="109"/>
    </location>
</feature>
<name>A0A2U1L5E2_ARTAN</name>
<evidence type="ECO:0000313" key="2">
    <source>
        <dbReference type="EMBL" id="PWA44222.1"/>
    </source>
</evidence>
<evidence type="ECO:0000313" key="3">
    <source>
        <dbReference type="Proteomes" id="UP000245207"/>
    </source>
</evidence>
<gene>
    <name evidence="2" type="ORF">CTI12_AA532700</name>
</gene>
<dbReference type="GO" id="GO:0008168">
    <property type="term" value="F:methyltransferase activity"/>
    <property type="evidence" value="ECO:0007669"/>
    <property type="project" value="UniProtKB-KW"/>
</dbReference>
<reference evidence="2 3" key="1">
    <citation type="journal article" date="2018" name="Mol. Plant">
        <title>The genome of Artemisia annua provides insight into the evolution of Asteraceae family and artemisinin biosynthesis.</title>
        <authorList>
            <person name="Shen Q."/>
            <person name="Zhang L."/>
            <person name="Liao Z."/>
            <person name="Wang S."/>
            <person name="Yan T."/>
            <person name="Shi P."/>
            <person name="Liu M."/>
            <person name="Fu X."/>
            <person name="Pan Q."/>
            <person name="Wang Y."/>
            <person name="Lv Z."/>
            <person name="Lu X."/>
            <person name="Zhang F."/>
            <person name="Jiang W."/>
            <person name="Ma Y."/>
            <person name="Chen M."/>
            <person name="Hao X."/>
            <person name="Li L."/>
            <person name="Tang Y."/>
            <person name="Lv G."/>
            <person name="Zhou Y."/>
            <person name="Sun X."/>
            <person name="Brodelius P.E."/>
            <person name="Rose J.K.C."/>
            <person name="Tang K."/>
        </authorList>
    </citation>
    <scope>NUCLEOTIDE SEQUENCE [LARGE SCALE GENOMIC DNA]</scope>
    <source>
        <strain evidence="3">cv. Huhao1</strain>
        <tissue evidence="2">Leaf</tissue>
    </source>
</reference>
<dbReference type="InterPro" id="IPR057622">
    <property type="entry name" value="CARM1-like_PH"/>
</dbReference>
<keyword evidence="2" id="KW-0489">Methyltransferase</keyword>